<feature type="chain" id="PRO_5018078871" evidence="2">
    <location>
        <begin position="20"/>
        <end position="433"/>
    </location>
</feature>
<keyword evidence="2" id="KW-0732">Signal</keyword>
<feature type="domain" description="Serine aminopeptidase S33" evidence="3">
    <location>
        <begin position="186"/>
        <end position="397"/>
    </location>
</feature>
<organism evidence="4 5">
    <name type="scientific">Solilutibacter pythonis</name>
    <dbReference type="NCBI Taxonomy" id="2483112"/>
    <lineage>
        <taxon>Bacteria</taxon>
        <taxon>Pseudomonadati</taxon>
        <taxon>Pseudomonadota</taxon>
        <taxon>Gammaproteobacteria</taxon>
        <taxon>Lysobacterales</taxon>
        <taxon>Lysobacteraceae</taxon>
        <taxon>Solilutibacter</taxon>
    </lineage>
</organism>
<dbReference type="SUPFAM" id="SSF53474">
    <property type="entry name" value="alpha/beta-Hydrolases"/>
    <property type="match status" value="1"/>
</dbReference>
<gene>
    <name evidence="4" type="ORF">EBB59_08140</name>
</gene>
<dbReference type="InterPro" id="IPR022742">
    <property type="entry name" value="Hydrolase_4"/>
</dbReference>
<comment type="caution">
    <text evidence="4">The sequence shown here is derived from an EMBL/GenBank/DDBJ whole genome shotgun (WGS) entry which is preliminary data.</text>
</comment>
<keyword evidence="1 4" id="KW-0378">Hydrolase</keyword>
<dbReference type="GO" id="GO:0006508">
    <property type="term" value="P:proteolysis"/>
    <property type="evidence" value="ECO:0007669"/>
    <property type="project" value="InterPro"/>
</dbReference>
<feature type="signal peptide" evidence="2">
    <location>
        <begin position="1"/>
        <end position="19"/>
    </location>
</feature>
<dbReference type="Gene3D" id="3.40.50.1820">
    <property type="entry name" value="alpha/beta hydrolase"/>
    <property type="match status" value="1"/>
</dbReference>
<evidence type="ECO:0000313" key="5">
    <source>
        <dbReference type="Proteomes" id="UP000275012"/>
    </source>
</evidence>
<keyword evidence="5" id="KW-1185">Reference proteome</keyword>
<dbReference type="InterPro" id="IPR029058">
    <property type="entry name" value="AB_hydrolase_fold"/>
</dbReference>
<evidence type="ECO:0000256" key="2">
    <source>
        <dbReference type="SAM" id="SignalP"/>
    </source>
</evidence>
<reference evidence="4 5" key="1">
    <citation type="submission" date="2018-10" db="EMBL/GenBank/DDBJ databases">
        <title>Proposal of Lysobacter pythonis sp. nov. isolated from royal pythons (Python regius).</title>
        <authorList>
            <person name="Hans-Juergen B."/>
            <person name="Huptas C."/>
            <person name="Sandra B."/>
            <person name="Igor L."/>
            <person name="Joachim S."/>
            <person name="Siegfried S."/>
            <person name="Mareike W."/>
            <person name="Peter K."/>
        </authorList>
    </citation>
    <scope>NUCLEOTIDE SEQUENCE [LARGE SCALE GENOMIC DNA]</scope>
    <source>
        <strain evidence="4 5">4284/11</strain>
    </source>
</reference>
<dbReference type="AlphaFoldDB" id="A0A3M2HTF7"/>
<dbReference type="Proteomes" id="UP000275012">
    <property type="component" value="Unassembled WGS sequence"/>
</dbReference>
<dbReference type="PROSITE" id="PS00708">
    <property type="entry name" value="PRO_ENDOPEP_SER"/>
    <property type="match status" value="1"/>
</dbReference>
<dbReference type="PANTHER" id="PTHR43265:SF1">
    <property type="entry name" value="ESTERASE ESTD"/>
    <property type="match status" value="1"/>
</dbReference>
<dbReference type="InterPro" id="IPR002471">
    <property type="entry name" value="Pept_S9_AS"/>
</dbReference>
<dbReference type="Pfam" id="PF12146">
    <property type="entry name" value="Hydrolase_4"/>
    <property type="match status" value="1"/>
</dbReference>
<evidence type="ECO:0000313" key="4">
    <source>
        <dbReference type="EMBL" id="RMH91103.1"/>
    </source>
</evidence>
<dbReference type="PANTHER" id="PTHR43265">
    <property type="entry name" value="ESTERASE ESTD"/>
    <property type="match status" value="1"/>
</dbReference>
<accession>A0A3M2HTF7</accession>
<dbReference type="EMBL" id="RFLY01000010">
    <property type="protein sequence ID" value="RMH91103.1"/>
    <property type="molecule type" value="Genomic_DNA"/>
</dbReference>
<dbReference type="GO" id="GO:0004252">
    <property type="term" value="F:serine-type endopeptidase activity"/>
    <property type="evidence" value="ECO:0007669"/>
    <property type="project" value="InterPro"/>
</dbReference>
<evidence type="ECO:0000256" key="1">
    <source>
        <dbReference type="ARBA" id="ARBA00022801"/>
    </source>
</evidence>
<dbReference type="OrthoDB" id="9809549at2"/>
<evidence type="ECO:0000259" key="3">
    <source>
        <dbReference type="Pfam" id="PF12146"/>
    </source>
</evidence>
<dbReference type="RefSeq" id="WP_122101660.1">
    <property type="nucleotide sequence ID" value="NZ_RFLY01000010.1"/>
</dbReference>
<protein>
    <submittedName>
        <fullName evidence="4">Alpha/beta fold hydrolase</fullName>
    </submittedName>
</protein>
<proteinExistence type="predicted"/>
<dbReference type="InterPro" id="IPR053145">
    <property type="entry name" value="AB_hydrolase_Est10"/>
</dbReference>
<dbReference type="GO" id="GO:0052689">
    <property type="term" value="F:carboxylic ester hydrolase activity"/>
    <property type="evidence" value="ECO:0007669"/>
    <property type="project" value="TreeGrafter"/>
</dbReference>
<name>A0A3M2HTF7_9GAMM</name>
<sequence length="433" mass="46791">MRRALLALLFASTAMSAPAQVAPDTARATTTRLLDHLDRGEFAAAEAMFDDAMRQAVPQAMLAQIWKALPKASARGDVRLKTDGATRITLTPLKRGEAHFDATISIAADGRVSGLLVRPAQPATPAPPVPADATYTERETKVGSGERALPATLAMPQGAGPFPAVVLVHGSGPQDRDETIGPNKPFLDIARGLAAQGIAVLRYDKRTLARPRDYADGRIDIDGETTDDALAAVATLRATPGIDPGRVFVLGHSQGGMMAPRIGIREPRIAGLILLAAPARNLLDILLEQNDRLLKMRGARESEAGIAHMRRLESQIAAIRAGGAAEETGTPLDQPAGYWRSVEKVDPVAEARKARQPMLLLHGGRDIQVVEADWRRWQAAFGKDGRATLKHYPTLNHLGMESTENAGLERYRQPGHVDRRLIDDVAQWIKARR</sequence>